<organism evidence="1 2">
    <name type="scientific">Sphagnum jensenii</name>
    <dbReference type="NCBI Taxonomy" id="128206"/>
    <lineage>
        <taxon>Eukaryota</taxon>
        <taxon>Viridiplantae</taxon>
        <taxon>Streptophyta</taxon>
        <taxon>Embryophyta</taxon>
        <taxon>Bryophyta</taxon>
        <taxon>Sphagnophytina</taxon>
        <taxon>Sphagnopsida</taxon>
        <taxon>Sphagnales</taxon>
        <taxon>Sphagnaceae</taxon>
        <taxon>Sphagnum</taxon>
    </lineage>
</organism>
<dbReference type="Proteomes" id="UP001497444">
    <property type="component" value="Chromosome 4"/>
</dbReference>
<gene>
    <name evidence="1" type="ORF">CSSPJE1EN1_LOCUS18041</name>
</gene>
<protein>
    <submittedName>
        <fullName evidence="1">Uncharacterized protein</fullName>
    </submittedName>
</protein>
<evidence type="ECO:0000313" key="1">
    <source>
        <dbReference type="EMBL" id="CAK9272563.1"/>
    </source>
</evidence>
<reference evidence="1" key="1">
    <citation type="submission" date="2024-02" db="EMBL/GenBank/DDBJ databases">
        <authorList>
            <consortium name="ELIXIR-Norway"/>
            <consortium name="Elixir Norway"/>
        </authorList>
    </citation>
    <scope>NUCLEOTIDE SEQUENCE</scope>
</reference>
<name>A0ABP0X3X5_9BRYO</name>
<accession>A0ABP0X3X5</accession>
<evidence type="ECO:0000313" key="2">
    <source>
        <dbReference type="Proteomes" id="UP001497444"/>
    </source>
</evidence>
<sequence>MSCVMPSTNGPNDYIKKIVKKEGGNSLSFNAKGFTTPLYTEVPKLFSSDGPHSFTKKDFASKYDLCYLGMSPMQIRLLKVCTKEEIEKCFGLIVNKNGHQYINCLDPKLITKVERLWMIVHQKPYILASRIIILGMARGILCEQKGKQLN</sequence>
<keyword evidence="2" id="KW-1185">Reference proteome</keyword>
<dbReference type="EMBL" id="OZ020099">
    <property type="protein sequence ID" value="CAK9272563.1"/>
    <property type="molecule type" value="Genomic_DNA"/>
</dbReference>
<proteinExistence type="predicted"/>